<gene>
    <name evidence="1" type="ORF">MICPUCDRAFT_42679</name>
</gene>
<dbReference type="RefSeq" id="XP_003063196.1">
    <property type="nucleotide sequence ID" value="XM_003063150.1"/>
</dbReference>
<dbReference type="AlphaFoldDB" id="C1N5P9"/>
<organism evidence="2">
    <name type="scientific">Micromonas pusilla (strain CCMP1545)</name>
    <name type="common">Picoplanktonic green alga</name>
    <dbReference type="NCBI Taxonomy" id="564608"/>
    <lineage>
        <taxon>Eukaryota</taxon>
        <taxon>Viridiplantae</taxon>
        <taxon>Chlorophyta</taxon>
        <taxon>Mamiellophyceae</taxon>
        <taxon>Mamiellales</taxon>
        <taxon>Mamiellaceae</taxon>
        <taxon>Micromonas</taxon>
    </lineage>
</organism>
<sequence>MAIDTYGFKAPRFRKFLNHLADHGASRTVPAGDTASDAAAEATLSAIARSKSYWKRRIMGQISVALVSDIGNRVAGAPISYALRTARDSENFHACAAAQILFMEPDTACDFHVAPARPCAREAHTGLRNPIVGLLTA</sequence>
<proteinExistence type="predicted"/>
<keyword evidence="2" id="KW-1185">Reference proteome</keyword>
<reference evidence="1 2" key="1">
    <citation type="journal article" date="2009" name="Science">
        <title>Green evolution and dynamic adaptations revealed by genomes of the marine picoeukaryotes Micromonas.</title>
        <authorList>
            <person name="Worden A.Z."/>
            <person name="Lee J.H."/>
            <person name="Mock T."/>
            <person name="Rouze P."/>
            <person name="Simmons M.P."/>
            <person name="Aerts A.L."/>
            <person name="Allen A.E."/>
            <person name="Cuvelier M.L."/>
            <person name="Derelle E."/>
            <person name="Everett M.V."/>
            <person name="Foulon E."/>
            <person name="Grimwood J."/>
            <person name="Gundlach H."/>
            <person name="Henrissat B."/>
            <person name="Napoli C."/>
            <person name="McDonald S.M."/>
            <person name="Parker M.S."/>
            <person name="Rombauts S."/>
            <person name="Salamov A."/>
            <person name="Von Dassow P."/>
            <person name="Badger J.H."/>
            <person name="Coutinho P.M."/>
            <person name="Demir E."/>
            <person name="Dubchak I."/>
            <person name="Gentemann C."/>
            <person name="Eikrem W."/>
            <person name="Gready J.E."/>
            <person name="John U."/>
            <person name="Lanier W."/>
            <person name="Lindquist E.A."/>
            <person name="Lucas S."/>
            <person name="Mayer K.F."/>
            <person name="Moreau H."/>
            <person name="Not F."/>
            <person name="Otillar R."/>
            <person name="Panaud O."/>
            <person name="Pangilinan J."/>
            <person name="Paulsen I."/>
            <person name="Piegu B."/>
            <person name="Poliakov A."/>
            <person name="Robbens S."/>
            <person name="Schmutz J."/>
            <person name="Toulza E."/>
            <person name="Wyss T."/>
            <person name="Zelensky A."/>
            <person name="Zhou K."/>
            <person name="Armbrust E.V."/>
            <person name="Bhattacharya D."/>
            <person name="Goodenough U.W."/>
            <person name="Van de Peer Y."/>
            <person name="Grigoriev I.V."/>
        </authorList>
    </citation>
    <scope>NUCLEOTIDE SEQUENCE [LARGE SCALE GENOMIC DNA]</scope>
    <source>
        <strain evidence="1 2">CCMP1545</strain>
    </source>
</reference>
<dbReference type="EMBL" id="GG663748">
    <property type="protein sequence ID" value="EEH52332.1"/>
    <property type="molecule type" value="Genomic_DNA"/>
</dbReference>
<dbReference type="KEGG" id="mpp:MICPUCDRAFT_42679"/>
<dbReference type="Proteomes" id="UP000001876">
    <property type="component" value="Unassembled WGS sequence"/>
</dbReference>
<protein>
    <submittedName>
        <fullName evidence="1">Predicted protein</fullName>
    </submittedName>
</protein>
<dbReference type="GeneID" id="9688840"/>
<accession>C1N5P9</accession>
<evidence type="ECO:0000313" key="2">
    <source>
        <dbReference type="Proteomes" id="UP000001876"/>
    </source>
</evidence>
<evidence type="ECO:0000313" key="1">
    <source>
        <dbReference type="EMBL" id="EEH52332.1"/>
    </source>
</evidence>
<name>C1N5P9_MICPC</name>